<protein>
    <recommendedName>
        <fullName evidence="1">Domain of unknown function with conserved HDNR motif domain-containing protein</fullName>
    </recommendedName>
</protein>
<feature type="domain" description="Domain of unknown function with conserved HDNR motif" evidence="1">
    <location>
        <begin position="23"/>
        <end position="138"/>
    </location>
</feature>
<evidence type="ECO:0000313" key="6">
    <source>
        <dbReference type="Proteomes" id="UP000663829"/>
    </source>
</evidence>
<accession>A0A814JCR2</accession>
<dbReference type="PANTHER" id="PTHR35539">
    <property type="entry name" value="CDNA SEQUENCE BC048562"/>
    <property type="match status" value="1"/>
</dbReference>
<dbReference type="EMBL" id="CAJNOQ010003919">
    <property type="protein sequence ID" value="CAF1035783.1"/>
    <property type="molecule type" value="Genomic_DNA"/>
</dbReference>
<comment type="caution">
    <text evidence="3">The sequence shown here is derived from an EMBL/GenBank/DDBJ whole genome shotgun (WGS) entry which is preliminary data.</text>
</comment>
<evidence type="ECO:0000313" key="4">
    <source>
        <dbReference type="EMBL" id="CAF3685453.1"/>
    </source>
</evidence>
<evidence type="ECO:0000259" key="1">
    <source>
        <dbReference type="Pfam" id="PF15115"/>
    </source>
</evidence>
<evidence type="ECO:0000313" key="2">
    <source>
        <dbReference type="EMBL" id="CAF0905473.1"/>
    </source>
</evidence>
<gene>
    <name evidence="3" type="ORF">GPM918_LOCUS15518</name>
    <name evidence="2" type="ORF">OVA965_LOCUS9845</name>
    <name evidence="5" type="ORF">SRO942_LOCUS15518</name>
    <name evidence="4" type="ORF">TMI583_LOCUS9841</name>
</gene>
<dbReference type="Proteomes" id="UP000663829">
    <property type="component" value="Unassembled WGS sequence"/>
</dbReference>
<dbReference type="PANTHER" id="PTHR35539:SF1">
    <property type="entry name" value="CDNA SEQUENCE BC048562"/>
    <property type="match status" value="1"/>
</dbReference>
<dbReference type="Proteomes" id="UP000677228">
    <property type="component" value="Unassembled WGS sequence"/>
</dbReference>
<organism evidence="3 6">
    <name type="scientific">Didymodactylos carnosus</name>
    <dbReference type="NCBI Taxonomy" id="1234261"/>
    <lineage>
        <taxon>Eukaryota</taxon>
        <taxon>Metazoa</taxon>
        <taxon>Spiralia</taxon>
        <taxon>Gnathifera</taxon>
        <taxon>Rotifera</taxon>
        <taxon>Eurotatoria</taxon>
        <taxon>Bdelloidea</taxon>
        <taxon>Philodinida</taxon>
        <taxon>Philodinidae</taxon>
        <taxon>Didymodactylos</taxon>
    </lineage>
</organism>
<name>A0A814JCR2_9BILA</name>
<proteinExistence type="predicted"/>
<dbReference type="Proteomes" id="UP000681722">
    <property type="component" value="Unassembled WGS sequence"/>
</dbReference>
<dbReference type="AlphaFoldDB" id="A0A814JCR2"/>
<reference evidence="3" key="1">
    <citation type="submission" date="2021-02" db="EMBL/GenBank/DDBJ databases">
        <authorList>
            <person name="Nowell W R."/>
        </authorList>
    </citation>
    <scope>NUCLEOTIDE SEQUENCE</scope>
</reference>
<dbReference type="InterPro" id="IPR029369">
    <property type="entry name" value="HDNR"/>
</dbReference>
<sequence>MSQVQVRQISVGGADSDVNRLIGSWYSSGYHGHFRSKSRLELSSYFRELAKPKAPKIFSERQNSEAVKHPFSKHDNRFKFESDPLVRGSQAGFGKRKADNSLRGQFDPLFIAWLPKGNESKRTELPKHTAYQDDYSHDGVSKLLSTTQIPQEIISTPDTNLDKQPLEKSVYKLVYAHGQPTSDQSKQIRSETFQRFLTTRTRRIQLQNQQATNNALNGRTTVAQCLCWNNDSANIEPIVLHPQTKEHEQQHIPPLQTSFQFQSAPNVYRKRAQSAGPCLTTGNRTQQSLETNQAFKSQSINAFSSNGDSQVRQCAQPCQKEYNMATKVNKIDTNIARPSYFYREEKPTTTSRAHYNGQNFGLITVPLRTQPPPQVPSRATTTLEISHSMENLISKYC</sequence>
<dbReference type="Proteomes" id="UP000682733">
    <property type="component" value="Unassembled WGS sequence"/>
</dbReference>
<evidence type="ECO:0000313" key="5">
    <source>
        <dbReference type="EMBL" id="CAF3806381.1"/>
    </source>
</evidence>
<dbReference type="EMBL" id="CAJNOK010003543">
    <property type="protein sequence ID" value="CAF0905473.1"/>
    <property type="molecule type" value="Genomic_DNA"/>
</dbReference>
<dbReference type="EMBL" id="CAJOBA010003544">
    <property type="protein sequence ID" value="CAF3685453.1"/>
    <property type="molecule type" value="Genomic_DNA"/>
</dbReference>
<dbReference type="EMBL" id="CAJOBC010003919">
    <property type="protein sequence ID" value="CAF3806381.1"/>
    <property type="molecule type" value="Genomic_DNA"/>
</dbReference>
<dbReference type="Pfam" id="PF15115">
    <property type="entry name" value="HDNR"/>
    <property type="match status" value="1"/>
</dbReference>
<dbReference type="OrthoDB" id="10045229at2759"/>
<evidence type="ECO:0000313" key="3">
    <source>
        <dbReference type="EMBL" id="CAF1035783.1"/>
    </source>
</evidence>
<keyword evidence="6" id="KW-1185">Reference proteome</keyword>